<dbReference type="Pfam" id="PF00094">
    <property type="entry name" value="VWD"/>
    <property type="match status" value="1"/>
</dbReference>
<feature type="domain" description="AMOP" evidence="8">
    <location>
        <begin position="1"/>
        <end position="77"/>
    </location>
</feature>
<evidence type="ECO:0000313" key="11">
    <source>
        <dbReference type="EMBL" id="VDI43853.1"/>
    </source>
</evidence>
<dbReference type="PANTHER" id="PTHR13802">
    <property type="entry name" value="MUCIN 4-RELATED"/>
    <property type="match status" value="1"/>
</dbReference>
<dbReference type="EMBL" id="UYJE01006197">
    <property type="protein sequence ID" value="VDI43853.1"/>
    <property type="molecule type" value="Genomic_DNA"/>
</dbReference>
<accession>A0A8B6F5L8</accession>
<sequence>MGHDNQCCYNSDGNLIETNTKTFGGTANRYHYKGGADDNIPYLSNIYDDVVPYMYCCQYPVHYNLDVDTCQRFLRRRPPSRCSGYIPPRSASSRGDPHLVTLDGLDYTFNGVGEFTMIKSKDNHLILQARMEQFKDKHGTLKQASVITSIAFRCSNDSDIVEVRLNEIRMCDVLINGQLLEFMDTNTVDVEGATIINSRGNDTNIESIWTSVTCRYPNIAVNVTAMAKMININIVIAGNSLRGFVKGLLGNFNGKQSDDLTNADGRIIPINSSLDVIHHEFGLTWQIHASDSLFTYPVGKNHQSFQHVDFRPIFNVTDQCPGNVADVCGDDQACRFDFCTTDDTSLAESTRIMTEEIEVMAEVALPACGEPGNITNGYWNFTGKSANLLCEENYISNGQTLIMCSDEGQWSVINTTCELKPCDDMSNFTHGYWNVNNRSADLVCIDNYLTKDSIVLQCFDNGTWGIPVNINNVCQRIACDLPEPIDNGKWNISGRSAELVCADHCTLNGSSLLNCDNEGVWELITSACLRPVSMQTLPSQADTKILVQVVLPVVVALVLLIIGILVVRRVRNIQKYDEDQTKYEFVKNSNQKLDSACYTTVM</sequence>
<dbReference type="InterPro" id="IPR056619">
    <property type="entry name" value="C8-3_MUC4"/>
</dbReference>
<evidence type="ECO:0000256" key="1">
    <source>
        <dbReference type="ARBA" id="ARBA00004370"/>
    </source>
</evidence>
<dbReference type="SMART" id="SM00216">
    <property type="entry name" value="VWD"/>
    <property type="match status" value="1"/>
</dbReference>
<dbReference type="OrthoDB" id="6236007at2759"/>
<keyword evidence="3 7" id="KW-1133">Transmembrane helix</keyword>
<evidence type="ECO:0000259" key="9">
    <source>
        <dbReference type="PROSITE" id="PS50923"/>
    </source>
</evidence>
<feature type="disulfide bond" evidence="6">
    <location>
        <begin position="390"/>
        <end position="417"/>
    </location>
</feature>
<evidence type="ECO:0000259" key="8">
    <source>
        <dbReference type="PROSITE" id="PS50856"/>
    </source>
</evidence>
<dbReference type="Proteomes" id="UP000596742">
    <property type="component" value="Unassembled WGS sequence"/>
</dbReference>
<dbReference type="Pfam" id="PF23263">
    <property type="entry name" value="C8-3_MUC4"/>
    <property type="match status" value="1"/>
</dbReference>
<comment type="caution">
    <text evidence="6">Lacks conserved residue(s) required for the propagation of feature annotation.</text>
</comment>
<dbReference type="PROSITE" id="PS50856">
    <property type="entry name" value="AMOP"/>
    <property type="match status" value="1"/>
</dbReference>
<organism evidence="11 12">
    <name type="scientific">Mytilus galloprovincialis</name>
    <name type="common">Mediterranean mussel</name>
    <dbReference type="NCBI Taxonomy" id="29158"/>
    <lineage>
        <taxon>Eukaryota</taxon>
        <taxon>Metazoa</taxon>
        <taxon>Spiralia</taxon>
        <taxon>Lophotrochozoa</taxon>
        <taxon>Mollusca</taxon>
        <taxon>Bivalvia</taxon>
        <taxon>Autobranchia</taxon>
        <taxon>Pteriomorphia</taxon>
        <taxon>Mytilida</taxon>
        <taxon>Mytiloidea</taxon>
        <taxon>Mytilidae</taxon>
        <taxon>Mytilinae</taxon>
        <taxon>Mytilus</taxon>
    </lineage>
</organism>
<feature type="transmembrane region" description="Helical" evidence="7">
    <location>
        <begin position="545"/>
        <end position="567"/>
    </location>
</feature>
<keyword evidence="4 7" id="KW-0472">Membrane</keyword>
<keyword evidence="5 6" id="KW-1015">Disulfide bond</keyword>
<evidence type="ECO:0000313" key="12">
    <source>
        <dbReference type="Proteomes" id="UP000596742"/>
    </source>
</evidence>
<keyword evidence="12" id="KW-1185">Reference proteome</keyword>
<feature type="domain" description="Sushi" evidence="9">
    <location>
        <begin position="366"/>
        <end position="419"/>
    </location>
</feature>
<name>A0A8B6F5L8_MYTGA</name>
<protein>
    <recommendedName>
        <fullName evidence="13">Sushi domain-containing protein</fullName>
    </recommendedName>
</protein>
<dbReference type="PROSITE" id="PS50923">
    <property type="entry name" value="SUSHI"/>
    <property type="match status" value="1"/>
</dbReference>
<dbReference type="Pfam" id="PF03782">
    <property type="entry name" value="AMOP"/>
    <property type="match status" value="1"/>
</dbReference>
<keyword evidence="2 7" id="KW-0812">Transmembrane</keyword>
<comment type="subcellular location">
    <subcellularLocation>
        <location evidence="1">Membrane</location>
    </subcellularLocation>
</comment>
<evidence type="ECO:0000256" key="7">
    <source>
        <dbReference type="SAM" id="Phobius"/>
    </source>
</evidence>
<evidence type="ECO:0000259" key="10">
    <source>
        <dbReference type="PROSITE" id="PS51233"/>
    </source>
</evidence>
<gene>
    <name evidence="11" type="ORF">MGAL_10B036783</name>
</gene>
<proteinExistence type="predicted"/>
<dbReference type="CDD" id="cd00033">
    <property type="entry name" value="CCP"/>
    <property type="match status" value="1"/>
</dbReference>
<evidence type="ECO:0000256" key="6">
    <source>
        <dbReference type="PROSITE-ProRule" id="PRU00302"/>
    </source>
</evidence>
<dbReference type="Gene3D" id="2.10.70.10">
    <property type="entry name" value="Complement Module, domain 1"/>
    <property type="match status" value="2"/>
</dbReference>
<dbReference type="InterPro" id="IPR001846">
    <property type="entry name" value="VWF_type-D"/>
</dbReference>
<evidence type="ECO:0000256" key="3">
    <source>
        <dbReference type="ARBA" id="ARBA00022989"/>
    </source>
</evidence>
<dbReference type="Pfam" id="PF00084">
    <property type="entry name" value="Sushi"/>
    <property type="match status" value="1"/>
</dbReference>
<dbReference type="PANTHER" id="PTHR13802:SF52">
    <property type="entry name" value="MUCIN-4"/>
    <property type="match status" value="1"/>
</dbReference>
<dbReference type="PROSITE" id="PS51233">
    <property type="entry name" value="VWFD"/>
    <property type="match status" value="1"/>
</dbReference>
<evidence type="ECO:0000256" key="4">
    <source>
        <dbReference type="ARBA" id="ARBA00023136"/>
    </source>
</evidence>
<dbReference type="InterPro" id="IPR000436">
    <property type="entry name" value="Sushi_SCR_CCP_dom"/>
</dbReference>
<comment type="caution">
    <text evidence="11">The sequence shown here is derived from an EMBL/GenBank/DDBJ whole genome shotgun (WGS) entry which is preliminary data.</text>
</comment>
<dbReference type="InterPro" id="IPR035976">
    <property type="entry name" value="Sushi/SCR/CCP_sf"/>
</dbReference>
<dbReference type="SUPFAM" id="SSF57535">
    <property type="entry name" value="Complement control module/SCR domain"/>
    <property type="match status" value="3"/>
</dbReference>
<dbReference type="GO" id="GO:0016020">
    <property type="term" value="C:membrane"/>
    <property type="evidence" value="ECO:0007669"/>
    <property type="project" value="UniProtKB-SubCell"/>
</dbReference>
<dbReference type="SMART" id="SM00032">
    <property type="entry name" value="CCP"/>
    <property type="match status" value="2"/>
</dbReference>
<reference evidence="11" key="1">
    <citation type="submission" date="2018-11" db="EMBL/GenBank/DDBJ databases">
        <authorList>
            <person name="Alioto T."/>
            <person name="Alioto T."/>
        </authorList>
    </citation>
    <scope>NUCLEOTIDE SEQUENCE</scope>
</reference>
<keyword evidence="6" id="KW-0768">Sushi</keyword>
<evidence type="ECO:0000256" key="5">
    <source>
        <dbReference type="ARBA" id="ARBA00023157"/>
    </source>
</evidence>
<feature type="domain" description="VWFD" evidence="10">
    <location>
        <begin position="89"/>
        <end position="293"/>
    </location>
</feature>
<dbReference type="InterPro" id="IPR051495">
    <property type="entry name" value="Epithelial_Barrier/Signaling"/>
</dbReference>
<dbReference type="InterPro" id="IPR005533">
    <property type="entry name" value="AMOP_dom"/>
</dbReference>
<evidence type="ECO:0000256" key="2">
    <source>
        <dbReference type="ARBA" id="ARBA00022692"/>
    </source>
</evidence>
<evidence type="ECO:0008006" key="13">
    <source>
        <dbReference type="Google" id="ProtNLM"/>
    </source>
</evidence>
<dbReference type="AlphaFoldDB" id="A0A8B6F5L8"/>